<dbReference type="InterPro" id="IPR007021">
    <property type="entry name" value="DUF659"/>
</dbReference>
<evidence type="ECO:0000259" key="4">
    <source>
        <dbReference type="Pfam" id="PF04937"/>
    </source>
</evidence>
<evidence type="ECO:0000256" key="1">
    <source>
        <dbReference type="SAM" id="Coils"/>
    </source>
</evidence>
<keyword evidence="3" id="KW-0732">Signal</keyword>
<evidence type="ECO:0000259" key="5">
    <source>
        <dbReference type="Pfam" id="PF05699"/>
    </source>
</evidence>
<reference evidence="7" key="2">
    <citation type="submission" date="2025-08" db="UniProtKB">
        <authorList>
            <consortium name="RefSeq"/>
        </authorList>
    </citation>
    <scope>IDENTIFICATION</scope>
    <source>
        <tissue evidence="7">Whole plant</tissue>
    </source>
</reference>
<dbReference type="Pfam" id="PF04937">
    <property type="entry name" value="DUF659"/>
    <property type="match status" value="1"/>
</dbReference>
<feature type="compositionally biased region" description="Polar residues" evidence="2">
    <location>
        <begin position="764"/>
        <end position="776"/>
    </location>
</feature>
<feature type="domain" description="HAT C-terminal dimerisation" evidence="5">
    <location>
        <begin position="620"/>
        <end position="687"/>
    </location>
</feature>
<feature type="region of interest" description="Disordered" evidence="2">
    <location>
        <begin position="755"/>
        <end position="796"/>
    </location>
</feature>
<feature type="chain" id="PRO_5028408826" evidence="3">
    <location>
        <begin position="23"/>
        <end position="796"/>
    </location>
</feature>
<dbReference type="GO" id="GO:0046983">
    <property type="term" value="F:protein dimerization activity"/>
    <property type="evidence" value="ECO:0007669"/>
    <property type="project" value="InterPro"/>
</dbReference>
<keyword evidence="6" id="KW-1185">Reference proteome</keyword>
<feature type="domain" description="DUF659" evidence="4">
    <location>
        <begin position="245"/>
        <end position="394"/>
    </location>
</feature>
<dbReference type="GeneID" id="107486966"/>
<evidence type="ECO:0000313" key="7">
    <source>
        <dbReference type="RefSeq" id="XP_015963038.1"/>
    </source>
</evidence>
<dbReference type="AlphaFoldDB" id="A0A6P4D8H7"/>
<evidence type="ECO:0000256" key="2">
    <source>
        <dbReference type="SAM" id="MobiDB-lite"/>
    </source>
</evidence>
<dbReference type="PANTHER" id="PTHR32166">
    <property type="entry name" value="OSJNBA0013A04.12 PROTEIN"/>
    <property type="match status" value="1"/>
</dbReference>
<dbReference type="PANTHER" id="PTHR32166:SF88">
    <property type="entry name" value="HAT TRANSPOSON SUPERFAMILY"/>
    <property type="match status" value="1"/>
</dbReference>
<dbReference type="InterPro" id="IPR008906">
    <property type="entry name" value="HATC_C_dom"/>
</dbReference>
<dbReference type="KEGG" id="adu:107486966"/>
<gene>
    <name evidence="7" type="primary">LOC107486966</name>
</gene>
<dbReference type="Proteomes" id="UP000515211">
    <property type="component" value="Chromosome 1"/>
</dbReference>
<evidence type="ECO:0000256" key="3">
    <source>
        <dbReference type="SAM" id="SignalP"/>
    </source>
</evidence>
<dbReference type="RefSeq" id="XP_015963038.1">
    <property type="nucleotide sequence ID" value="XM_016107552.1"/>
</dbReference>
<evidence type="ECO:0000313" key="6">
    <source>
        <dbReference type="Proteomes" id="UP000515211"/>
    </source>
</evidence>
<feature type="coiled-coil region" evidence="1">
    <location>
        <begin position="111"/>
        <end position="159"/>
    </location>
</feature>
<reference evidence="6" key="1">
    <citation type="journal article" date="2016" name="Nat. Genet.">
        <title>The genome sequences of Arachis duranensis and Arachis ipaensis, the diploid ancestors of cultivated peanut.</title>
        <authorList>
            <person name="Bertioli D.J."/>
            <person name="Cannon S.B."/>
            <person name="Froenicke L."/>
            <person name="Huang G."/>
            <person name="Farmer A.D."/>
            <person name="Cannon E.K."/>
            <person name="Liu X."/>
            <person name="Gao D."/>
            <person name="Clevenger J."/>
            <person name="Dash S."/>
            <person name="Ren L."/>
            <person name="Moretzsohn M.C."/>
            <person name="Shirasawa K."/>
            <person name="Huang W."/>
            <person name="Vidigal B."/>
            <person name="Abernathy B."/>
            <person name="Chu Y."/>
            <person name="Niederhuth C.E."/>
            <person name="Umale P."/>
            <person name="Araujo A.C."/>
            <person name="Kozik A."/>
            <person name="Kim K.D."/>
            <person name="Burow M.D."/>
            <person name="Varshney R.K."/>
            <person name="Wang X."/>
            <person name="Zhang X."/>
            <person name="Barkley N."/>
            <person name="Guimaraes P.M."/>
            <person name="Isobe S."/>
            <person name="Guo B."/>
            <person name="Liao B."/>
            <person name="Stalker H.T."/>
            <person name="Schmitz R.J."/>
            <person name="Scheffler B.E."/>
            <person name="Leal-Bertioli S.C."/>
            <person name="Xun X."/>
            <person name="Jackson S.A."/>
            <person name="Michelmore R."/>
            <person name="Ozias-Akins P."/>
        </authorList>
    </citation>
    <scope>NUCLEOTIDE SEQUENCE [LARGE SCALE GENOMIC DNA]</scope>
    <source>
        <strain evidence="6">cv. V14167</strain>
    </source>
</reference>
<name>A0A6P4D8H7_ARADU</name>
<protein>
    <submittedName>
        <fullName evidence="7">Uncharacterized protein LOC107486966</fullName>
    </submittedName>
</protein>
<keyword evidence="1" id="KW-0175">Coiled coil</keyword>
<dbReference type="SUPFAM" id="SSF53098">
    <property type="entry name" value="Ribonuclease H-like"/>
    <property type="match status" value="1"/>
</dbReference>
<sequence>MKLLNMLVEIVKLNILADLMASANTPSETPSSQEQGSTPDASIGTQKNNNRAKTYPAWGHCKQVVESGKTILLCIYYEKLIRGGGIHRFKLHLAGKGGDVESCRKVPAAVRHQFHESIEELRSKKRKTQEQYAESYNACDDVEREFDEIERNEMQQQQKSRVPTPISRKGKQVKGLQSYFPLATTPGAKPTIKSFLQSKEIVEKCDIAIVKWMVDASVPFNAVNSAYYQPMIDAIANMGAGYKGPSYPRVHGYLLSKLVEDVRKMIDGYREIWKQTGCTIMAYGWTDRCRRTLINFLVYCPKGTVFLKSVDASNISKTAKNLFKLFRDVVLFVGPENVVHIVTDNAANYVAAGRLLEAEFPKLYWSPCAAHCVNLMFQDIGKLQEVSQTVSQALLITKYIYNHCYPLFLMRKFTGGQEILRPAPTRFATNFITLQSILAQKDPLRAMVTSKEFTSSAYSKEAKAKKFVDQVLDSKFWSQCTDIVKLTSPLVHVLRIVDSEDRPAMGYLYQAIYKAREEMVRRFQKRKKVVDPYLKILDTRWDAQLKKNLHAAGYWLNPAFRFNAGEFENHKEMIFGLLDVIEKYAYDDPVLNSKLTSEKRIFKNAEKDFGRPSAIRERTTVMPDQWWESYGCGAPNLQKLAIRVLSQTCSSSGCERNWSIFEHIHSKKRNRLEHQKLNDLVYVHYNLRLQQRNQMRNQVYDPICLDAFEDHSEWILEDSPSFLTPEEIDALRNDLANMSLQSPLDDLNQLDLEDDREDDEANNSVENANQNETNQDVAPHLSDEEQLADFEITPWI</sequence>
<accession>A0A6P4D8H7</accession>
<feature type="signal peptide" evidence="3">
    <location>
        <begin position="1"/>
        <end position="22"/>
    </location>
</feature>
<proteinExistence type="predicted"/>
<organism evidence="6 7">
    <name type="scientific">Arachis duranensis</name>
    <name type="common">Wild peanut</name>
    <dbReference type="NCBI Taxonomy" id="130453"/>
    <lineage>
        <taxon>Eukaryota</taxon>
        <taxon>Viridiplantae</taxon>
        <taxon>Streptophyta</taxon>
        <taxon>Embryophyta</taxon>
        <taxon>Tracheophyta</taxon>
        <taxon>Spermatophyta</taxon>
        <taxon>Magnoliopsida</taxon>
        <taxon>eudicotyledons</taxon>
        <taxon>Gunneridae</taxon>
        <taxon>Pentapetalae</taxon>
        <taxon>rosids</taxon>
        <taxon>fabids</taxon>
        <taxon>Fabales</taxon>
        <taxon>Fabaceae</taxon>
        <taxon>Papilionoideae</taxon>
        <taxon>50 kb inversion clade</taxon>
        <taxon>dalbergioids sensu lato</taxon>
        <taxon>Dalbergieae</taxon>
        <taxon>Pterocarpus clade</taxon>
        <taxon>Arachis</taxon>
    </lineage>
</organism>
<dbReference type="InterPro" id="IPR012337">
    <property type="entry name" value="RNaseH-like_sf"/>
</dbReference>
<dbReference type="Pfam" id="PF05699">
    <property type="entry name" value="Dimer_Tnp_hAT"/>
    <property type="match status" value="1"/>
</dbReference>
<feature type="region of interest" description="Disordered" evidence="2">
    <location>
        <begin position="24"/>
        <end position="49"/>
    </location>
</feature>
<dbReference type="OrthoDB" id="645489at2759"/>